<dbReference type="EMBL" id="FNRM01000003">
    <property type="protein sequence ID" value="SEA48820.1"/>
    <property type="molecule type" value="Genomic_DNA"/>
</dbReference>
<evidence type="ECO:0000256" key="2">
    <source>
        <dbReference type="ARBA" id="ARBA00004377"/>
    </source>
</evidence>
<comment type="similarity">
    <text evidence="3 12">Belongs to the CcmD/CycX/HelD family.</text>
</comment>
<dbReference type="Pfam" id="PF04995">
    <property type="entry name" value="CcmD"/>
    <property type="match status" value="1"/>
</dbReference>
<evidence type="ECO:0000256" key="1">
    <source>
        <dbReference type="ARBA" id="ARBA00002442"/>
    </source>
</evidence>
<organism evidence="13 14">
    <name type="scientific">Alkalimonas amylolytica</name>
    <dbReference type="NCBI Taxonomy" id="152573"/>
    <lineage>
        <taxon>Bacteria</taxon>
        <taxon>Pseudomonadati</taxon>
        <taxon>Pseudomonadota</taxon>
        <taxon>Gammaproteobacteria</taxon>
        <taxon>Alkalimonas</taxon>
    </lineage>
</organism>
<gene>
    <name evidence="13" type="ORF">SAMN04488051_103413</name>
</gene>
<feature type="transmembrane region" description="Helical" evidence="12">
    <location>
        <begin position="17"/>
        <end position="39"/>
    </location>
</feature>
<dbReference type="OrthoDB" id="9815607at2"/>
<evidence type="ECO:0000313" key="13">
    <source>
        <dbReference type="EMBL" id="SEA48820.1"/>
    </source>
</evidence>
<evidence type="ECO:0000256" key="10">
    <source>
        <dbReference type="ARBA" id="ARBA00022989"/>
    </source>
</evidence>
<comment type="subcellular location">
    <subcellularLocation>
        <location evidence="2 12">Cell inner membrane</location>
        <topology evidence="2 12">Single-pass membrane protein</topology>
    </subcellularLocation>
</comment>
<evidence type="ECO:0000256" key="9">
    <source>
        <dbReference type="ARBA" id="ARBA00022748"/>
    </source>
</evidence>
<proteinExistence type="inferred from homology"/>
<dbReference type="GO" id="GO:0005886">
    <property type="term" value="C:plasma membrane"/>
    <property type="evidence" value="ECO:0007669"/>
    <property type="project" value="UniProtKB-SubCell"/>
</dbReference>
<evidence type="ECO:0000256" key="4">
    <source>
        <dbReference type="ARBA" id="ARBA00016461"/>
    </source>
</evidence>
<evidence type="ECO:0000256" key="6">
    <source>
        <dbReference type="ARBA" id="ARBA00022475"/>
    </source>
</evidence>
<reference evidence="13 14" key="1">
    <citation type="submission" date="2016-10" db="EMBL/GenBank/DDBJ databases">
        <authorList>
            <person name="de Groot N.N."/>
        </authorList>
    </citation>
    <scope>NUCLEOTIDE SEQUENCE [LARGE SCALE GENOMIC DNA]</scope>
    <source>
        <strain evidence="13 14">CGMCC 1.3430</strain>
    </source>
</reference>
<name>A0A1H4BL04_ALKAM</name>
<evidence type="ECO:0000313" key="14">
    <source>
        <dbReference type="Proteomes" id="UP000198773"/>
    </source>
</evidence>
<sequence length="67" mass="8022">MQFDSFSDFLAMGGYGFYIWLAYGLTYGLLIGLVVYCFWEVKAFHQNFRQKLARAQRIKQYQEAEHR</sequence>
<keyword evidence="11 12" id="KW-0472">Membrane</keyword>
<evidence type="ECO:0000256" key="7">
    <source>
        <dbReference type="ARBA" id="ARBA00022519"/>
    </source>
</evidence>
<keyword evidence="7 12" id="KW-0997">Cell inner membrane</keyword>
<dbReference type="PANTHER" id="PTHR37531">
    <property type="entry name" value="HEME EXPORTER PROTEIN D"/>
    <property type="match status" value="1"/>
</dbReference>
<accession>A0A1H4BL04</accession>
<evidence type="ECO:0000256" key="3">
    <source>
        <dbReference type="ARBA" id="ARBA00008741"/>
    </source>
</evidence>
<dbReference type="InterPro" id="IPR052075">
    <property type="entry name" value="Heme_exporter_D"/>
</dbReference>
<keyword evidence="10 12" id="KW-1133">Transmembrane helix</keyword>
<dbReference type="InterPro" id="IPR007078">
    <property type="entry name" value="Haem_export_protD_CcmD"/>
</dbReference>
<protein>
    <recommendedName>
        <fullName evidence="4 12">Heme exporter protein D</fullName>
    </recommendedName>
</protein>
<keyword evidence="5 12" id="KW-0813">Transport</keyword>
<evidence type="ECO:0000256" key="5">
    <source>
        <dbReference type="ARBA" id="ARBA00022448"/>
    </source>
</evidence>
<keyword evidence="9 12" id="KW-0201">Cytochrome c-type biogenesis</keyword>
<evidence type="ECO:0000256" key="8">
    <source>
        <dbReference type="ARBA" id="ARBA00022692"/>
    </source>
</evidence>
<dbReference type="GO" id="GO:1903607">
    <property type="term" value="P:cytochrome c biosynthetic process"/>
    <property type="evidence" value="ECO:0007669"/>
    <property type="project" value="TreeGrafter"/>
</dbReference>
<dbReference type="GO" id="GO:0017004">
    <property type="term" value="P:cytochrome complex assembly"/>
    <property type="evidence" value="ECO:0007669"/>
    <property type="project" value="UniProtKB-KW"/>
</dbReference>
<evidence type="ECO:0000256" key="12">
    <source>
        <dbReference type="RuleBase" id="RU363101"/>
    </source>
</evidence>
<evidence type="ECO:0000256" key="11">
    <source>
        <dbReference type="ARBA" id="ARBA00023136"/>
    </source>
</evidence>
<dbReference type="RefSeq" id="WP_091341785.1">
    <property type="nucleotide sequence ID" value="NZ_FNRM01000003.1"/>
</dbReference>
<keyword evidence="6 12" id="KW-1003">Cell membrane</keyword>
<dbReference type="GO" id="GO:0015886">
    <property type="term" value="P:heme transport"/>
    <property type="evidence" value="ECO:0007669"/>
    <property type="project" value="InterPro"/>
</dbReference>
<dbReference type="STRING" id="152573.SAMN04488051_103413"/>
<dbReference type="AlphaFoldDB" id="A0A1H4BL04"/>
<dbReference type="NCBIfam" id="TIGR03141">
    <property type="entry name" value="cytochro_ccmD"/>
    <property type="match status" value="1"/>
</dbReference>
<keyword evidence="14" id="KW-1185">Reference proteome</keyword>
<dbReference type="PANTHER" id="PTHR37531:SF1">
    <property type="entry name" value="HEME EXPORTER PROTEIN D"/>
    <property type="match status" value="1"/>
</dbReference>
<keyword evidence="8 12" id="KW-0812">Transmembrane</keyword>
<dbReference type="Proteomes" id="UP000198773">
    <property type="component" value="Unassembled WGS sequence"/>
</dbReference>
<comment type="function">
    <text evidence="1 12">Required for the export of heme to the periplasm for the biogenesis of c-type cytochromes.</text>
</comment>